<comment type="function">
    <text evidence="2">Methylates the carboxyl group of the C-terminal leucine residue of protein phosphatase 2A catalytic subunits to form alpha-leucine ester residues.</text>
</comment>
<comment type="catalytic activity">
    <reaction evidence="1">
        <text>[phosphatase 2A protein]-C-terminal L-leucine + S-adenosyl-L-methionine = [phosphatase 2A protein]-C-terminal L-leucine methyl ester + S-adenosyl-L-homocysteine</text>
        <dbReference type="Rhea" id="RHEA:48544"/>
        <dbReference type="Rhea" id="RHEA-COMP:12134"/>
        <dbReference type="Rhea" id="RHEA-COMP:12135"/>
        <dbReference type="ChEBI" id="CHEBI:57856"/>
        <dbReference type="ChEBI" id="CHEBI:59789"/>
        <dbReference type="ChEBI" id="CHEBI:90516"/>
        <dbReference type="ChEBI" id="CHEBI:90517"/>
        <dbReference type="EC" id="2.1.1.233"/>
    </reaction>
</comment>
<evidence type="ECO:0000256" key="6">
    <source>
        <dbReference type="ARBA" id="ARBA00022679"/>
    </source>
</evidence>
<sequence>MHNTTYSRQRVSRKTGWTLPVPYCNCGCPDTVIDTGHIGHWLFQLTKCQCQVVNLGAGFDTTYWNLKDQNLVAKNFIEVDFTSVTSRKCYYVKSRKQLLDKLTSEDGDIKFNSTDLHSSDYHVVGADMRKLDEFEKKLNECGIDRNLPTIFLAECVLVYMTADSSSALVRWIADKFPTVFFVNYEQVNMLDRFGEVMVENLRTRGCALAGVTHCISLDSQKDRFLTNGWEGANALDMNQVYKNLPHDEVQSMEGFGVLVDLQVALFAHYCITWSYVDRQQPPLGLSSIRIAAPTETTQ</sequence>
<comment type="caution">
    <text evidence="9">The sequence shown here is derived from an EMBL/GenBank/DDBJ whole genome shotgun (WGS) entry which is preliminary data.</text>
</comment>
<dbReference type="GO" id="GO:0005829">
    <property type="term" value="C:cytosol"/>
    <property type="evidence" value="ECO:0007669"/>
    <property type="project" value="TreeGrafter"/>
</dbReference>
<evidence type="ECO:0000256" key="4">
    <source>
        <dbReference type="ARBA" id="ARBA00012834"/>
    </source>
</evidence>
<dbReference type="EC" id="2.1.1.233" evidence="4"/>
<dbReference type="Gene3D" id="3.40.50.150">
    <property type="entry name" value="Vaccinia Virus protein VP39"/>
    <property type="match status" value="1"/>
</dbReference>
<organism evidence="9 10">
    <name type="scientific">Ridgeia piscesae</name>
    <name type="common">Tubeworm</name>
    <dbReference type="NCBI Taxonomy" id="27915"/>
    <lineage>
        <taxon>Eukaryota</taxon>
        <taxon>Metazoa</taxon>
        <taxon>Spiralia</taxon>
        <taxon>Lophotrochozoa</taxon>
        <taxon>Annelida</taxon>
        <taxon>Polychaeta</taxon>
        <taxon>Sedentaria</taxon>
        <taxon>Canalipalpata</taxon>
        <taxon>Sabellida</taxon>
        <taxon>Siboglinidae</taxon>
        <taxon>Ridgeia</taxon>
    </lineage>
</organism>
<keyword evidence="7" id="KW-0949">S-adenosyl-L-methionine</keyword>
<keyword evidence="6" id="KW-0808">Transferase</keyword>
<dbReference type="InterPro" id="IPR007213">
    <property type="entry name" value="Ppm1/Ppm2/Tcmp"/>
</dbReference>
<keyword evidence="10" id="KW-1185">Reference proteome</keyword>
<dbReference type="GO" id="GO:0018423">
    <property type="term" value="F:protein C-terminal leucine carboxyl O-methyltransferase activity"/>
    <property type="evidence" value="ECO:0007669"/>
    <property type="project" value="UniProtKB-EC"/>
</dbReference>
<dbReference type="PANTHER" id="PTHR13600:SF33">
    <property type="entry name" value="LEUCINE CARBOXYL METHYLTRANSFERASE 1"/>
    <property type="match status" value="1"/>
</dbReference>
<name>A0AAD9PCS8_RIDPI</name>
<evidence type="ECO:0000256" key="7">
    <source>
        <dbReference type="ARBA" id="ARBA00022691"/>
    </source>
</evidence>
<keyword evidence="5" id="KW-0489">Methyltransferase</keyword>
<dbReference type="GO" id="GO:0032259">
    <property type="term" value="P:methylation"/>
    <property type="evidence" value="ECO:0007669"/>
    <property type="project" value="UniProtKB-KW"/>
</dbReference>
<dbReference type="SUPFAM" id="SSF53335">
    <property type="entry name" value="S-adenosyl-L-methionine-dependent methyltransferases"/>
    <property type="match status" value="1"/>
</dbReference>
<evidence type="ECO:0000313" key="9">
    <source>
        <dbReference type="EMBL" id="KAK2192367.1"/>
    </source>
</evidence>
<dbReference type="InterPro" id="IPR029063">
    <property type="entry name" value="SAM-dependent_MTases_sf"/>
</dbReference>
<dbReference type="InterPro" id="IPR016651">
    <property type="entry name" value="LCMT1"/>
</dbReference>
<accession>A0AAD9PCS8</accession>
<dbReference type="Proteomes" id="UP001209878">
    <property type="component" value="Unassembled WGS sequence"/>
</dbReference>
<proteinExistence type="inferred from homology"/>
<evidence type="ECO:0000256" key="8">
    <source>
        <dbReference type="ARBA" id="ARBA00032526"/>
    </source>
</evidence>
<evidence type="ECO:0000256" key="1">
    <source>
        <dbReference type="ARBA" id="ARBA00000724"/>
    </source>
</evidence>
<dbReference type="PANTHER" id="PTHR13600">
    <property type="entry name" value="LEUCINE CARBOXYL METHYLTRANSFERASE"/>
    <property type="match status" value="1"/>
</dbReference>
<dbReference type="AlphaFoldDB" id="A0AAD9PCS8"/>
<dbReference type="Pfam" id="PF04072">
    <property type="entry name" value="LCM"/>
    <property type="match status" value="1"/>
</dbReference>
<reference evidence="9" key="1">
    <citation type="journal article" date="2023" name="Mol. Biol. Evol.">
        <title>Third-Generation Sequencing Reveals the Adaptive Role of the Epigenome in Three Deep-Sea Polychaetes.</title>
        <authorList>
            <person name="Perez M."/>
            <person name="Aroh O."/>
            <person name="Sun Y."/>
            <person name="Lan Y."/>
            <person name="Juniper S.K."/>
            <person name="Young C.R."/>
            <person name="Angers B."/>
            <person name="Qian P.Y."/>
        </authorList>
    </citation>
    <scope>NUCLEOTIDE SEQUENCE</scope>
    <source>
        <strain evidence="9">R07B-5</strain>
    </source>
</reference>
<evidence type="ECO:0000256" key="5">
    <source>
        <dbReference type="ARBA" id="ARBA00022603"/>
    </source>
</evidence>
<evidence type="ECO:0000256" key="3">
    <source>
        <dbReference type="ARBA" id="ARBA00010703"/>
    </source>
</evidence>
<protein>
    <recommendedName>
        <fullName evidence="4">[phosphatase 2A protein]-leucine-carboxy methyltransferase</fullName>
        <ecNumber evidence="4">2.1.1.233</ecNumber>
    </recommendedName>
    <alternativeName>
        <fullName evidence="8">[Phosphatase 2A protein]-leucine-carboxy methyltransferase 1</fullName>
    </alternativeName>
</protein>
<evidence type="ECO:0000256" key="2">
    <source>
        <dbReference type="ARBA" id="ARBA00003455"/>
    </source>
</evidence>
<evidence type="ECO:0000313" key="10">
    <source>
        <dbReference type="Proteomes" id="UP001209878"/>
    </source>
</evidence>
<comment type="similarity">
    <text evidence="3">Belongs to the methyltransferase superfamily. LCMT family.</text>
</comment>
<dbReference type="EMBL" id="JAODUO010000032">
    <property type="protein sequence ID" value="KAK2192367.1"/>
    <property type="molecule type" value="Genomic_DNA"/>
</dbReference>
<gene>
    <name evidence="9" type="ORF">NP493_32g03002</name>
</gene>